<dbReference type="EMBL" id="JARGYU010000002">
    <property type="protein sequence ID" value="MDZ5761329.1"/>
    <property type="molecule type" value="Genomic_DNA"/>
</dbReference>
<proteinExistence type="predicted"/>
<evidence type="ECO:0000313" key="7">
    <source>
        <dbReference type="Proteomes" id="UP001289135"/>
    </source>
</evidence>
<protein>
    <recommendedName>
        <fullName evidence="2">histidine kinase</fullName>
        <ecNumber evidence="2">2.7.13.3</ecNumber>
    </recommendedName>
</protein>
<dbReference type="InterPro" id="IPR036097">
    <property type="entry name" value="HisK_dim/P_sf"/>
</dbReference>
<dbReference type="InterPro" id="IPR036890">
    <property type="entry name" value="HATPase_C_sf"/>
</dbReference>
<dbReference type="PROSITE" id="PS50109">
    <property type="entry name" value="HIS_KIN"/>
    <property type="match status" value="1"/>
</dbReference>
<dbReference type="SMART" id="SM00387">
    <property type="entry name" value="HATPase_c"/>
    <property type="match status" value="1"/>
</dbReference>
<keyword evidence="7" id="KW-1185">Reference proteome</keyword>
<evidence type="ECO:0000256" key="1">
    <source>
        <dbReference type="ARBA" id="ARBA00000085"/>
    </source>
</evidence>
<dbReference type="InterPro" id="IPR004358">
    <property type="entry name" value="Sig_transdc_His_kin-like_C"/>
</dbReference>
<dbReference type="Gene3D" id="3.30.565.10">
    <property type="entry name" value="Histidine kinase-like ATPase, C-terminal domain"/>
    <property type="match status" value="1"/>
</dbReference>
<feature type="transmembrane region" description="Helical" evidence="4">
    <location>
        <begin position="99"/>
        <end position="118"/>
    </location>
</feature>
<dbReference type="EC" id="2.7.13.3" evidence="2"/>
<evidence type="ECO:0000256" key="3">
    <source>
        <dbReference type="ARBA" id="ARBA00022553"/>
    </source>
</evidence>
<dbReference type="PANTHER" id="PTHR43547">
    <property type="entry name" value="TWO-COMPONENT HISTIDINE KINASE"/>
    <property type="match status" value="1"/>
</dbReference>
<keyword evidence="4" id="KW-0472">Membrane</keyword>
<evidence type="ECO:0000256" key="2">
    <source>
        <dbReference type="ARBA" id="ARBA00012438"/>
    </source>
</evidence>
<dbReference type="CDD" id="cd00082">
    <property type="entry name" value="HisKA"/>
    <property type="match status" value="1"/>
</dbReference>
<evidence type="ECO:0000256" key="4">
    <source>
        <dbReference type="SAM" id="Phobius"/>
    </source>
</evidence>
<dbReference type="PANTHER" id="PTHR43547:SF2">
    <property type="entry name" value="HYBRID SIGNAL TRANSDUCTION HISTIDINE KINASE C"/>
    <property type="match status" value="1"/>
</dbReference>
<dbReference type="InterPro" id="IPR005467">
    <property type="entry name" value="His_kinase_dom"/>
</dbReference>
<evidence type="ECO:0000313" key="6">
    <source>
        <dbReference type="EMBL" id="MDZ5761329.1"/>
    </source>
</evidence>
<feature type="transmembrane region" description="Helical" evidence="4">
    <location>
        <begin position="68"/>
        <end position="87"/>
    </location>
</feature>
<keyword evidence="4" id="KW-1133">Transmembrane helix</keyword>
<dbReference type="SUPFAM" id="SSF47384">
    <property type="entry name" value="Homodimeric domain of signal transducing histidine kinase"/>
    <property type="match status" value="1"/>
</dbReference>
<evidence type="ECO:0000259" key="5">
    <source>
        <dbReference type="PROSITE" id="PS50109"/>
    </source>
</evidence>
<dbReference type="Proteomes" id="UP001289135">
    <property type="component" value="Unassembled WGS sequence"/>
</dbReference>
<dbReference type="AlphaFoldDB" id="A0AAE5AHY6"/>
<comment type="caution">
    <text evidence="6">The sequence shown here is derived from an EMBL/GenBank/DDBJ whole genome shotgun (WGS) entry which is preliminary data.</text>
</comment>
<feature type="transmembrane region" description="Helical" evidence="4">
    <location>
        <begin position="40"/>
        <end position="61"/>
    </location>
</feature>
<keyword evidence="4" id="KW-0812">Transmembrane</keyword>
<accession>A0AAE5AHY6</accession>
<dbReference type="Pfam" id="PF02518">
    <property type="entry name" value="HATPase_c"/>
    <property type="match status" value="1"/>
</dbReference>
<keyword evidence="3" id="KW-0597">Phosphoprotein</keyword>
<feature type="transmembrane region" description="Helical" evidence="4">
    <location>
        <begin position="177"/>
        <end position="195"/>
    </location>
</feature>
<dbReference type="PRINTS" id="PR00344">
    <property type="entry name" value="BCTRLSENSOR"/>
</dbReference>
<comment type="catalytic activity">
    <reaction evidence="1">
        <text>ATP + protein L-histidine = ADP + protein N-phospho-L-histidine.</text>
        <dbReference type="EC" id="2.7.13.3"/>
    </reaction>
</comment>
<sequence>MPFGNINLFIKRLVCYVLLIFNKFIELSQQQVNRDGSQRYTFAVFSMLNYVAPMFIVNIMVTLNDVLIILRIIAIMLCFGLCTVDYWPRKIRDICYPLYWYMTLWFCLPFLSSYTAFITRAEECWLLNAALSLLLLIMLVSWLVFVILMVSGISFAYTIYYIKLSSFPPIQLPSNNIYPFAYLCAFLLLSIILFMRHKEDVQIERIEMLQLFSGAIAHEVNSPLAAIRMLSNTYNEISKVISAKDKSLINEDGEIVHNIIINDSDYKMMLEILPQNFNRTALEASKVVEILLFSLRNDMLENNNFWKISEVIEEAIDGYGFTQEQRLRVVYDTSDDFFFAGSKQLVKHILYNLIRNTIKYSGSEAKISIWLENNHLHFRDNGIGIEPKELSKIFKLYYTSNRNIGTGIGLAFCDSVMKSMGGSIKCKSEYGSFSEFILKFPEED</sequence>
<dbReference type="InterPro" id="IPR003661">
    <property type="entry name" value="HisK_dim/P_dom"/>
</dbReference>
<dbReference type="GO" id="GO:0000155">
    <property type="term" value="F:phosphorelay sensor kinase activity"/>
    <property type="evidence" value="ECO:0007669"/>
    <property type="project" value="InterPro"/>
</dbReference>
<gene>
    <name evidence="6" type="ORF">Lyticum_00501</name>
</gene>
<feature type="transmembrane region" description="Helical" evidence="4">
    <location>
        <begin position="130"/>
        <end position="157"/>
    </location>
</feature>
<name>A0AAE5AHY6_9RICK</name>
<dbReference type="SUPFAM" id="SSF55874">
    <property type="entry name" value="ATPase domain of HSP90 chaperone/DNA topoisomerase II/histidine kinase"/>
    <property type="match status" value="1"/>
</dbReference>
<organism evidence="6 7">
    <name type="scientific">Lyticum sinuosum</name>
    <dbReference type="NCBI Taxonomy" id="1332059"/>
    <lineage>
        <taxon>Bacteria</taxon>
        <taxon>Pseudomonadati</taxon>
        <taxon>Pseudomonadota</taxon>
        <taxon>Alphaproteobacteria</taxon>
        <taxon>Rickettsiales</taxon>
        <taxon>Lyticum</taxon>
    </lineage>
</organism>
<feature type="domain" description="Histidine kinase" evidence="5">
    <location>
        <begin position="215"/>
        <end position="444"/>
    </location>
</feature>
<reference evidence="6" key="1">
    <citation type="submission" date="2023-02" db="EMBL/GenBank/DDBJ databases">
        <title>Host association and intracellularity evolved multiple times independently in the Rickettsiales.</title>
        <authorList>
            <person name="Castelli M."/>
            <person name="Nardi T."/>
            <person name="Gammuto L."/>
            <person name="Bellinzona G."/>
            <person name="Sabaneyeva E."/>
            <person name="Potekhin A."/>
            <person name="Serra V."/>
            <person name="Petroni G."/>
            <person name="Sassera D."/>
        </authorList>
    </citation>
    <scope>NUCLEOTIDE SEQUENCE</scope>
    <source>
        <strain evidence="6">USBL-36I1</strain>
    </source>
</reference>
<dbReference type="InterPro" id="IPR003594">
    <property type="entry name" value="HATPase_dom"/>
</dbReference>